<dbReference type="Proteomes" id="UP001219389">
    <property type="component" value="Unassembled WGS sequence"/>
</dbReference>
<reference evidence="4 5" key="1">
    <citation type="submission" date="2016-10" db="EMBL/GenBank/DDBJ databases">
        <authorList>
            <person name="de Groot N.N."/>
        </authorList>
    </citation>
    <scope>NUCLEOTIDE SEQUENCE [LARGE SCALE GENOMIC DNA]</scope>
    <source>
        <strain evidence="4 5">NLAE-zl-C57</strain>
    </source>
</reference>
<keyword evidence="1" id="KW-0472">Membrane</keyword>
<feature type="transmembrane region" description="Helical" evidence="1">
    <location>
        <begin position="37"/>
        <end position="57"/>
    </location>
</feature>
<dbReference type="PATRIC" id="fig|28116.10.peg.1165"/>
<evidence type="ECO:0000313" key="3">
    <source>
        <dbReference type="EMBL" id="MDC7958357.1"/>
    </source>
</evidence>
<evidence type="ECO:0000313" key="5">
    <source>
        <dbReference type="Proteomes" id="UP000181870"/>
    </source>
</evidence>
<feature type="transmembrane region" description="Helical" evidence="1">
    <location>
        <begin position="85"/>
        <end position="110"/>
    </location>
</feature>
<dbReference type="Proteomes" id="UP001215078">
    <property type="component" value="Unassembled WGS sequence"/>
</dbReference>
<evidence type="ECO:0000313" key="6">
    <source>
        <dbReference type="Proteomes" id="UP001219389"/>
    </source>
</evidence>
<feature type="transmembrane region" description="Helical" evidence="1">
    <location>
        <begin position="139"/>
        <end position="162"/>
    </location>
</feature>
<dbReference type="AlphaFoldDB" id="A0A139LF62"/>
<sequence>MESQKPKIAMYVKRPFGEKLNASFDFIKENWKQLFKYSTYLILPICLIQAANFSGLMGSMTDITAMQASGGISDNPLAALGPSFALNYAGVIFFSCLGALLMTSLIYAMVRLYNEREERLNGVVFGDIKSLLLRNIKRLFLMGIACSFLFIFAVIFIVLLAVLTPFTLILTIPLLFAFMVPLALMAPIYLFEDISLGEAFAKTFRLGFATWGGVFLILIVMGIIASVLQGIVSIPWYVIYIVKMIFTMSDGGATSSSVGLNFAQYLFSILMLYGSYLSAIFGIVGLVYQYGHASEVVDSITVESDIDNFDKL</sequence>
<dbReference type="EMBL" id="JAQNZF010000007">
    <property type="protein sequence ID" value="MDC2742014.1"/>
    <property type="molecule type" value="Genomic_DNA"/>
</dbReference>
<feature type="transmembrane region" description="Helical" evidence="1">
    <location>
        <begin position="203"/>
        <end position="228"/>
    </location>
</feature>
<feature type="transmembrane region" description="Helical" evidence="1">
    <location>
        <begin position="234"/>
        <end position="253"/>
    </location>
</feature>
<evidence type="ECO:0000256" key="1">
    <source>
        <dbReference type="SAM" id="Phobius"/>
    </source>
</evidence>
<dbReference type="EMBL" id="FNDO01000075">
    <property type="protein sequence ID" value="SDI78635.1"/>
    <property type="molecule type" value="Genomic_DNA"/>
</dbReference>
<dbReference type="EMBL" id="JAQQPO010000009">
    <property type="protein sequence ID" value="MDC7958357.1"/>
    <property type="molecule type" value="Genomic_DNA"/>
</dbReference>
<protein>
    <recommendedName>
        <fullName evidence="7">Transmembrane protein</fullName>
    </recommendedName>
</protein>
<dbReference type="Proteomes" id="UP000181870">
    <property type="component" value="Unassembled WGS sequence"/>
</dbReference>
<feature type="transmembrane region" description="Helical" evidence="1">
    <location>
        <begin position="168"/>
        <end position="191"/>
    </location>
</feature>
<organism evidence="2 6">
    <name type="scientific">Bacteroides ovatus</name>
    <dbReference type="NCBI Taxonomy" id="28116"/>
    <lineage>
        <taxon>Bacteria</taxon>
        <taxon>Pseudomonadati</taxon>
        <taxon>Bacteroidota</taxon>
        <taxon>Bacteroidia</taxon>
        <taxon>Bacteroidales</taxon>
        <taxon>Bacteroidaceae</taxon>
        <taxon>Bacteroides</taxon>
    </lineage>
</organism>
<proteinExistence type="predicted"/>
<accession>A0A139LF62</accession>
<dbReference type="STRING" id="28116.Bovatus_02275"/>
<keyword evidence="1" id="KW-1133">Transmembrane helix</keyword>
<evidence type="ECO:0000313" key="4">
    <source>
        <dbReference type="EMBL" id="SDI78635.1"/>
    </source>
</evidence>
<evidence type="ECO:0008006" key="7">
    <source>
        <dbReference type="Google" id="ProtNLM"/>
    </source>
</evidence>
<evidence type="ECO:0000313" key="2">
    <source>
        <dbReference type="EMBL" id="MDC2742014.1"/>
    </source>
</evidence>
<feature type="transmembrane region" description="Helical" evidence="1">
    <location>
        <begin position="265"/>
        <end position="288"/>
    </location>
</feature>
<name>A0A139LF62_BACOV</name>
<dbReference type="RefSeq" id="WP_004326239.1">
    <property type="nucleotide sequence ID" value="NZ_CACRTD010000058.1"/>
</dbReference>
<keyword evidence="1" id="KW-0812">Transmembrane</keyword>
<reference evidence="2" key="2">
    <citation type="submission" date="2022-10" db="EMBL/GenBank/DDBJ databases">
        <title>Human gut microbiome strain richness.</title>
        <authorList>
            <person name="Chen-Liaw A."/>
        </authorList>
    </citation>
    <scope>NUCLEOTIDE SEQUENCE</scope>
    <source>
        <strain evidence="2">BSD2780120875st1_E1_BSD2780120875_150330</strain>
        <strain evidence="3">RTP21484st1_H8_RTP21484_190118</strain>
    </source>
</reference>
<gene>
    <name evidence="2" type="ORF">PO382_07230</name>
    <name evidence="3" type="ORF">PQ628_09050</name>
    <name evidence="4" type="ORF">SAMN05192582_107519</name>
</gene>